<keyword evidence="5" id="KW-0547">Nucleotide-binding</keyword>
<dbReference type="Gene3D" id="3.40.50.10330">
    <property type="entry name" value="Probable inorganic polyphosphate/atp-NAD kinase, domain 1"/>
    <property type="match status" value="1"/>
</dbReference>
<dbReference type="Gene3D" id="2.60.200.40">
    <property type="match status" value="1"/>
</dbReference>
<protein>
    <submittedName>
        <fullName evidence="12">Diacylglycerol kinase family lipid kinase</fullName>
    </submittedName>
</protein>
<dbReference type="PANTHER" id="PTHR12358">
    <property type="entry name" value="SPHINGOSINE KINASE"/>
    <property type="match status" value="1"/>
</dbReference>
<evidence type="ECO:0000313" key="13">
    <source>
        <dbReference type="Proteomes" id="UP001519887"/>
    </source>
</evidence>
<reference evidence="12 13" key="1">
    <citation type="submission" date="2021-07" db="EMBL/GenBank/DDBJ databases">
        <title>Paenibacillus radiodurans sp. nov., isolated from the southeastern edge of Tengger Desert.</title>
        <authorList>
            <person name="Zhang G."/>
        </authorList>
    </citation>
    <scope>NUCLEOTIDE SEQUENCE [LARGE SCALE GENOMIC DNA]</scope>
    <source>
        <strain evidence="12 13">CCM 7311</strain>
    </source>
</reference>
<dbReference type="Proteomes" id="UP001519887">
    <property type="component" value="Unassembled WGS sequence"/>
</dbReference>
<accession>A0ABS7C163</accession>
<dbReference type="InterPro" id="IPR016064">
    <property type="entry name" value="NAD/diacylglycerol_kinase_sf"/>
</dbReference>
<dbReference type="EMBL" id="JAHZIK010000227">
    <property type="protein sequence ID" value="MBW7454632.1"/>
    <property type="molecule type" value="Genomic_DNA"/>
</dbReference>
<dbReference type="SMART" id="SM00046">
    <property type="entry name" value="DAGKc"/>
    <property type="match status" value="1"/>
</dbReference>
<dbReference type="InterPro" id="IPR001206">
    <property type="entry name" value="Diacylglycerol_kinase_cat_dom"/>
</dbReference>
<comment type="caution">
    <text evidence="12">The sequence shown here is derived from an EMBL/GenBank/DDBJ whole genome shotgun (WGS) entry which is preliminary data.</text>
</comment>
<evidence type="ECO:0000256" key="9">
    <source>
        <dbReference type="ARBA" id="ARBA00023209"/>
    </source>
</evidence>
<comment type="similarity">
    <text evidence="2">Belongs to the diacylglycerol/lipid kinase family.</text>
</comment>
<dbReference type="SUPFAM" id="SSF111331">
    <property type="entry name" value="NAD kinase/diacylglycerol kinase-like"/>
    <property type="match status" value="1"/>
</dbReference>
<sequence>MQRAVIILNPAAGKSTMVNQIGIISDKLKQRYEEVVIYTTEAAGDGAAYIGKHASEFDLIIGAGGDGTVHELINALCPLERRPLFAILPGGTCNDFSRAIGMNQDPLLAVEQILANQVKQVDVGKSGSRYFLNFWGIGLITLVSNNVDSDKKERFGKLSYYISAAQSITGFEPFSLKIKSADFDYDDTACLLVIGNGAFTGGMRTFFPETDLEDGKFDVLIIKETSMELAWKAIALKLTNEMPEGGAIRYFKTGKLSIEASPGQEIDCDGEIGDRTPDELENLKQYLSVLVGDFPGFRN</sequence>
<evidence type="ECO:0000256" key="2">
    <source>
        <dbReference type="ARBA" id="ARBA00005983"/>
    </source>
</evidence>
<gene>
    <name evidence="12" type="ORF">K0U00_11380</name>
</gene>
<dbReference type="Pfam" id="PF00781">
    <property type="entry name" value="DAGK_cat"/>
    <property type="match status" value="1"/>
</dbReference>
<evidence type="ECO:0000256" key="8">
    <source>
        <dbReference type="ARBA" id="ARBA00023098"/>
    </source>
</evidence>
<dbReference type="InterPro" id="IPR045540">
    <property type="entry name" value="YegS/DAGK_C"/>
</dbReference>
<keyword evidence="13" id="KW-1185">Reference proteome</keyword>
<evidence type="ECO:0000259" key="11">
    <source>
        <dbReference type="PROSITE" id="PS50146"/>
    </source>
</evidence>
<keyword evidence="7" id="KW-0067">ATP-binding</keyword>
<proteinExistence type="inferred from homology"/>
<feature type="domain" description="DAGKc" evidence="11">
    <location>
        <begin position="1"/>
        <end position="130"/>
    </location>
</feature>
<dbReference type="Pfam" id="PF19279">
    <property type="entry name" value="YegS_C"/>
    <property type="match status" value="1"/>
</dbReference>
<keyword evidence="4" id="KW-0808">Transferase</keyword>
<dbReference type="NCBIfam" id="TIGR00147">
    <property type="entry name" value="YegS/Rv2252/BmrU family lipid kinase"/>
    <property type="match status" value="1"/>
</dbReference>
<comment type="cofactor">
    <cofactor evidence="1">
        <name>Mg(2+)</name>
        <dbReference type="ChEBI" id="CHEBI:18420"/>
    </cofactor>
</comment>
<dbReference type="PANTHER" id="PTHR12358:SF107">
    <property type="entry name" value="LIPID KINASE BMRU-RELATED"/>
    <property type="match status" value="1"/>
</dbReference>
<evidence type="ECO:0000256" key="7">
    <source>
        <dbReference type="ARBA" id="ARBA00022840"/>
    </source>
</evidence>
<evidence type="ECO:0000256" key="3">
    <source>
        <dbReference type="ARBA" id="ARBA00022516"/>
    </source>
</evidence>
<keyword evidence="10" id="KW-1208">Phospholipid metabolism</keyword>
<dbReference type="RefSeq" id="WP_210039178.1">
    <property type="nucleotide sequence ID" value="NZ_JBHLVU010000043.1"/>
</dbReference>
<dbReference type="GO" id="GO:0016301">
    <property type="term" value="F:kinase activity"/>
    <property type="evidence" value="ECO:0007669"/>
    <property type="project" value="UniProtKB-KW"/>
</dbReference>
<evidence type="ECO:0000313" key="12">
    <source>
        <dbReference type="EMBL" id="MBW7454632.1"/>
    </source>
</evidence>
<keyword evidence="9" id="KW-0594">Phospholipid biosynthesis</keyword>
<dbReference type="InterPro" id="IPR050187">
    <property type="entry name" value="Lipid_Phosphate_FormReg"/>
</dbReference>
<organism evidence="12 13">
    <name type="scientific">Paenibacillus sepulcri</name>
    <dbReference type="NCBI Taxonomy" id="359917"/>
    <lineage>
        <taxon>Bacteria</taxon>
        <taxon>Bacillati</taxon>
        <taxon>Bacillota</taxon>
        <taxon>Bacilli</taxon>
        <taxon>Bacillales</taxon>
        <taxon>Paenibacillaceae</taxon>
        <taxon>Paenibacillus</taxon>
    </lineage>
</organism>
<evidence type="ECO:0000256" key="4">
    <source>
        <dbReference type="ARBA" id="ARBA00022679"/>
    </source>
</evidence>
<dbReference type="InterPro" id="IPR017438">
    <property type="entry name" value="ATP-NAD_kinase_N"/>
</dbReference>
<evidence type="ECO:0000256" key="1">
    <source>
        <dbReference type="ARBA" id="ARBA00001946"/>
    </source>
</evidence>
<keyword evidence="6 12" id="KW-0418">Kinase</keyword>
<evidence type="ECO:0000256" key="10">
    <source>
        <dbReference type="ARBA" id="ARBA00023264"/>
    </source>
</evidence>
<evidence type="ECO:0000256" key="6">
    <source>
        <dbReference type="ARBA" id="ARBA00022777"/>
    </source>
</evidence>
<dbReference type="PROSITE" id="PS50146">
    <property type="entry name" value="DAGK"/>
    <property type="match status" value="1"/>
</dbReference>
<name>A0ABS7C163_9BACL</name>
<keyword evidence="8" id="KW-0443">Lipid metabolism</keyword>
<dbReference type="InterPro" id="IPR005218">
    <property type="entry name" value="Diacylglycerol/lipid_kinase"/>
</dbReference>
<evidence type="ECO:0000256" key="5">
    <source>
        <dbReference type="ARBA" id="ARBA00022741"/>
    </source>
</evidence>
<keyword evidence="3" id="KW-0444">Lipid biosynthesis</keyword>